<dbReference type="SUPFAM" id="SSF53474">
    <property type="entry name" value="alpha/beta-Hydrolases"/>
    <property type="match status" value="1"/>
</dbReference>
<evidence type="ECO:0000259" key="1">
    <source>
        <dbReference type="Pfam" id="PF12697"/>
    </source>
</evidence>
<dbReference type="InterPro" id="IPR029058">
    <property type="entry name" value="AB_hydrolase_fold"/>
</dbReference>
<dbReference type="EMBL" id="WVRA01000002">
    <property type="protein sequence ID" value="NOE17902.1"/>
    <property type="molecule type" value="Genomic_DNA"/>
</dbReference>
<dbReference type="InterPro" id="IPR000073">
    <property type="entry name" value="AB_hydrolase_1"/>
</dbReference>
<dbReference type="InterPro" id="IPR050266">
    <property type="entry name" value="AB_hydrolase_sf"/>
</dbReference>
<dbReference type="PANTHER" id="PTHR43798">
    <property type="entry name" value="MONOACYLGLYCEROL LIPASE"/>
    <property type="match status" value="1"/>
</dbReference>
<dbReference type="Proteomes" id="UP000597886">
    <property type="component" value="Unassembled WGS sequence"/>
</dbReference>
<evidence type="ECO:0000313" key="4">
    <source>
        <dbReference type="Proteomes" id="UP000597886"/>
    </source>
</evidence>
<dbReference type="AlphaFoldDB" id="A0AA90Z187"/>
<dbReference type="Pfam" id="PF12697">
    <property type="entry name" value="Abhydrolase_6"/>
    <property type="match status" value="1"/>
</dbReference>
<reference evidence="3 5" key="1">
    <citation type="submission" date="2019-12" db="EMBL/GenBank/DDBJ databases">
        <title>Ruegeria JWLKs population differentiation of coral mucus and skeleton niches.</title>
        <authorList>
            <person name="Luo D."/>
        </authorList>
    </citation>
    <scope>NUCLEOTIDE SEQUENCE</scope>
    <source>
        <strain evidence="3">HKCCD6181</strain>
        <strain evidence="2 5">HKCCD6238</strain>
    </source>
</reference>
<name>A0AA90Z187_9RHOB</name>
<dbReference type="RefSeq" id="WP_171168943.1">
    <property type="nucleotide sequence ID" value="NZ_WVQY01000005.1"/>
</dbReference>
<sequence>MTAPTAIQSGFVRRLGDGGRNLLALHCTIAHSGAWSGLAKALDGSVCLVAPDMLSHGRSPDWDGQSDFFDAVTGLAAVELTEPTDLVGHSFGAIVALRLAIEHPDRIRSLTLIEPVFFAVAKQDAPDLFDQHLRESQPIEAAFQAGDEALAARLFNRMWSTDISPKWPDLPERTRASMVRGIHVVPASYPVLYDDRAGLLDPDGCKRVSMPTLLLSGSKTHPTIPAICKGLQRRLPNARHEVVQGAGHMLPISHPRETSVLLQDLWKAGQETGVTTG</sequence>
<keyword evidence="5" id="KW-1185">Reference proteome</keyword>
<evidence type="ECO:0000313" key="5">
    <source>
        <dbReference type="Proteomes" id="UP000599383"/>
    </source>
</evidence>
<dbReference type="PRINTS" id="PR00111">
    <property type="entry name" value="ABHYDROLASE"/>
</dbReference>
<protein>
    <submittedName>
        <fullName evidence="3">Alpha/beta fold hydrolase</fullName>
    </submittedName>
</protein>
<dbReference type="GO" id="GO:0016787">
    <property type="term" value="F:hydrolase activity"/>
    <property type="evidence" value="ECO:0007669"/>
    <property type="project" value="UniProtKB-KW"/>
</dbReference>
<keyword evidence="3" id="KW-0378">Hydrolase</keyword>
<proteinExistence type="predicted"/>
<dbReference type="Proteomes" id="UP000599383">
    <property type="component" value="Unassembled WGS sequence"/>
</dbReference>
<evidence type="ECO:0000313" key="2">
    <source>
        <dbReference type="EMBL" id="NOD31440.1"/>
    </source>
</evidence>
<evidence type="ECO:0000313" key="3">
    <source>
        <dbReference type="EMBL" id="NOE17902.1"/>
    </source>
</evidence>
<accession>A0AA90Z187</accession>
<dbReference type="EMBL" id="WVQY01000005">
    <property type="protein sequence ID" value="NOD31440.1"/>
    <property type="molecule type" value="Genomic_DNA"/>
</dbReference>
<comment type="caution">
    <text evidence="3">The sequence shown here is derived from an EMBL/GenBank/DDBJ whole genome shotgun (WGS) entry which is preliminary data.</text>
</comment>
<organism evidence="3 4">
    <name type="scientific">Ruegeria atlantica</name>
    <dbReference type="NCBI Taxonomy" id="81569"/>
    <lineage>
        <taxon>Bacteria</taxon>
        <taxon>Pseudomonadati</taxon>
        <taxon>Pseudomonadota</taxon>
        <taxon>Alphaproteobacteria</taxon>
        <taxon>Rhodobacterales</taxon>
        <taxon>Roseobacteraceae</taxon>
        <taxon>Ruegeria</taxon>
    </lineage>
</organism>
<dbReference type="Gene3D" id="3.40.50.1820">
    <property type="entry name" value="alpha/beta hydrolase"/>
    <property type="match status" value="1"/>
</dbReference>
<feature type="domain" description="AB hydrolase-1" evidence="1">
    <location>
        <begin position="23"/>
        <end position="257"/>
    </location>
</feature>
<gene>
    <name evidence="2" type="ORF">GS617_14270</name>
    <name evidence="3" type="ORF">GS634_07170</name>
</gene>